<evidence type="ECO:0000256" key="5">
    <source>
        <dbReference type="ARBA" id="ARBA00023136"/>
    </source>
</evidence>
<evidence type="ECO:0000313" key="10">
    <source>
        <dbReference type="Proteomes" id="UP000622475"/>
    </source>
</evidence>
<name>A0A929L2U8_9SPHI</name>
<evidence type="ECO:0000256" key="6">
    <source>
        <dbReference type="SAM" id="Phobius"/>
    </source>
</evidence>
<sequence length="833" mass="91531">MLKNYFTIAWRNVQRNSGYTILNIAGLAFGLAAFIVALVYVNYETGFDKWHKQLERVYRIDVAQSWGADKAERTMWSPPPLAPKLMANCPEIEAIVRIRDQHEGLISANDKQIYTNKVISADSALLTVFPYKMVYGSATSALVGPDKVIINLETSHKLFGDVDPVGKTLTYNAGNVYSITGVFEPTGPSHLEFNVCMSNSRSSANWNAGVFFTYALLKPGTSTAALSQRAKNILVSETAAYNYGMAAPNDPKLAAPGSNPSEWLKKNGGRSIEEVYFEAVQGIHLDPRAGSYSDSPENHPLLNTKTGNGTPVTFFAIAAVMVLLLACINYTNLSIARAGKRAKEAGMRKVMGAGRRQLTMQFLAEAFIQCLVAMLIALLLSRLVIFLINSSFSMQLSFIDRLLPMRNLLFAAQLFGILLVVTMISGAYPAFVLSSFRPVKVLKGEITKNVKGRLLRNSLVVLQFGISACFVIGMVVVYKQLNYMNTKDPGFNTQQIMVLHPHDYALTDAYKPGQKIDLIKSQLMQIPGVKATSVTDIYPGTPSNVQGAEATSNNRTIGMGFSYIHFDYFKVLGMKMLSGRDFDASRVTDTVSAIVINQTAAKLMGYKDPIGQKFTVMNRDYNVIGVVNDNHIAGYNAKIGPESYAVAVEKGMFGNYQAILVKIDGRNAANTAAAIESYWKTIEPNYPLRYSWLDQEFAKLLDKYERFGKITIMLSSVSIVIALMGIFALSAFAAAQRTKEIGIRKVFGASVAGITAMLSVDFLKLILVALLVAFPIAYWGASKWLQDFAYRIDAGWLIFAISGLGIMLIALLTVSYQAMKAAIVNPIKSLRTE</sequence>
<keyword evidence="3 6" id="KW-0812">Transmembrane</keyword>
<keyword evidence="4 6" id="KW-1133">Transmembrane helix</keyword>
<dbReference type="RefSeq" id="WP_194114119.1">
    <property type="nucleotide sequence ID" value="NZ_JADFFL010000014.1"/>
</dbReference>
<feature type="transmembrane region" description="Helical" evidence="6">
    <location>
        <begin position="21"/>
        <end position="43"/>
    </location>
</feature>
<feature type="transmembrane region" description="Helical" evidence="6">
    <location>
        <begin position="312"/>
        <end position="333"/>
    </location>
</feature>
<evidence type="ECO:0000259" key="8">
    <source>
        <dbReference type="Pfam" id="PF12704"/>
    </source>
</evidence>
<feature type="transmembrane region" description="Helical" evidence="6">
    <location>
        <begin position="454"/>
        <end position="478"/>
    </location>
</feature>
<evidence type="ECO:0000256" key="2">
    <source>
        <dbReference type="ARBA" id="ARBA00022475"/>
    </source>
</evidence>
<dbReference type="Pfam" id="PF02687">
    <property type="entry name" value="FtsX"/>
    <property type="match status" value="2"/>
</dbReference>
<keyword evidence="2" id="KW-1003">Cell membrane</keyword>
<dbReference type="InterPro" id="IPR050250">
    <property type="entry name" value="Macrolide_Exporter_MacB"/>
</dbReference>
<comment type="subcellular location">
    <subcellularLocation>
        <location evidence="1">Cell membrane</location>
        <topology evidence="1">Multi-pass membrane protein</topology>
    </subcellularLocation>
</comment>
<dbReference type="EMBL" id="JADFFL010000014">
    <property type="protein sequence ID" value="MBE9664628.1"/>
    <property type="molecule type" value="Genomic_DNA"/>
</dbReference>
<comment type="caution">
    <text evidence="9">The sequence shown here is derived from an EMBL/GenBank/DDBJ whole genome shotgun (WGS) entry which is preliminary data.</text>
</comment>
<protein>
    <submittedName>
        <fullName evidence="9">ABC transporter permease</fullName>
    </submittedName>
</protein>
<feature type="domain" description="ABC3 transporter permease C-terminal" evidence="7">
    <location>
        <begin position="713"/>
        <end position="826"/>
    </location>
</feature>
<evidence type="ECO:0000259" key="7">
    <source>
        <dbReference type="Pfam" id="PF02687"/>
    </source>
</evidence>
<feature type="domain" description="ABC3 transporter permease C-terminal" evidence="7">
    <location>
        <begin position="317"/>
        <end position="435"/>
    </location>
</feature>
<evidence type="ECO:0000256" key="4">
    <source>
        <dbReference type="ARBA" id="ARBA00022989"/>
    </source>
</evidence>
<reference evidence="9" key="1">
    <citation type="submission" date="2020-10" db="EMBL/GenBank/DDBJ databases">
        <title>Mucilaginibacter mali sp. nov., isolated from rhizosphere soil of apple orchard.</title>
        <authorList>
            <person name="Lee J.-S."/>
            <person name="Kim H.S."/>
            <person name="Kim J.-S."/>
        </authorList>
    </citation>
    <scope>NUCLEOTIDE SEQUENCE</scope>
    <source>
        <strain evidence="9">KCTC 22746</strain>
    </source>
</reference>
<feature type="transmembrane region" description="Helical" evidence="6">
    <location>
        <begin position="408"/>
        <end position="433"/>
    </location>
</feature>
<feature type="transmembrane region" description="Helical" evidence="6">
    <location>
        <begin position="366"/>
        <end position="388"/>
    </location>
</feature>
<dbReference type="AlphaFoldDB" id="A0A929L2U8"/>
<feature type="transmembrane region" description="Helical" evidence="6">
    <location>
        <begin position="712"/>
        <end position="734"/>
    </location>
</feature>
<dbReference type="Proteomes" id="UP000622475">
    <property type="component" value="Unassembled WGS sequence"/>
</dbReference>
<keyword evidence="5 6" id="KW-0472">Membrane</keyword>
<evidence type="ECO:0000256" key="3">
    <source>
        <dbReference type="ARBA" id="ARBA00022692"/>
    </source>
</evidence>
<evidence type="ECO:0000313" key="9">
    <source>
        <dbReference type="EMBL" id="MBE9664628.1"/>
    </source>
</evidence>
<dbReference type="PANTHER" id="PTHR30572">
    <property type="entry name" value="MEMBRANE COMPONENT OF TRANSPORTER-RELATED"/>
    <property type="match status" value="1"/>
</dbReference>
<keyword evidence="10" id="KW-1185">Reference proteome</keyword>
<organism evidence="9 10">
    <name type="scientific">Mucilaginibacter myungsuensis</name>
    <dbReference type="NCBI Taxonomy" id="649104"/>
    <lineage>
        <taxon>Bacteria</taxon>
        <taxon>Pseudomonadati</taxon>
        <taxon>Bacteroidota</taxon>
        <taxon>Sphingobacteriia</taxon>
        <taxon>Sphingobacteriales</taxon>
        <taxon>Sphingobacteriaceae</taxon>
        <taxon>Mucilaginibacter</taxon>
    </lineage>
</organism>
<dbReference type="GO" id="GO:0022857">
    <property type="term" value="F:transmembrane transporter activity"/>
    <property type="evidence" value="ECO:0007669"/>
    <property type="project" value="TreeGrafter"/>
</dbReference>
<dbReference type="Pfam" id="PF12704">
    <property type="entry name" value="MacB_PCD"/>
    <property type="match status" value="2"/>
</dbReference>
<evidence type="ECO:0000256" key="1">
    <source>
        <dbReference type="ARBA" id="ARBA00004651"/>
    </source>
</evidence>
<gene>
    <name evidence="9" type="ORF">IRJ16_22295</name>
</gene>
<feature type="transmembrane region" description="Helical" evidence="6">
    <location>
        <begin position="794"/>
        <end position="814"/>
    </location>
</feature>
<feature type="domain" description="MacB-like periplasmic core" evidence="8">
    <location>
        <begin position="466"/>
        <end position="677"/>
    </location>
</feature>
<dbReference type="InterPro" id="IPR003838">
    <property type="entry name" value="ABC3_permease_C"/>
</dbReference>
<proteinExistence type="predicted"/>
<dbReference type="GO" id="GO:0005886">
    <property type="term" value="C:plasma membrane"/>
    <property type="evidence" value="ECO:0007669"/>
    <property type="project" value="UniProtKB-SubCell"/>
</dbReference>
<feature type="transmembrane region" description="Helical" evidence="6">
    <location>
        <begin position="746"/>
        <end position="774"/>
    </location>
</feature>
<accession>A0A929L2U8</accession>
<feature type="domain" description="MacB-like periplasmic core" evidence="8">
    <location>
        <begin position="20"/>
        <end position="232"/>
    </location>
</feature>
<dbReference type="PANTHER" id="PTHR30572:SF18">
    <property type="entry name" value="ABC-TYPE MACROLIDE FAMILY EXPORT SYSTEM PERMEASE COMPONENT 2"/>
    <property type="match status" value="1"/>
</dbReference>
<dbReference type="InterPro" id="IPR025857">
    <property type="entry name" value="MacB_PCD"/>
</dbReference>